<keyword evidence="2" id="KW-1185">Reference proteome</keyword>
<protein>
    <submittedName>
        <fullName evidence="1">Uncharacterized protein</fullName>
    </submittedName>
</protein>
<dbReference type="Proteomes" id="UP000805193">
    <property type="component" value="Unassembled WGS sequence"/>
</dbReference>
<evidence type="ECO:0000313" key="1">
    <source>
        <dbReference type="EMBL" id="KAG0428288.1"/>
    </source>
</evidence>
<feature type="non-terminal residue" evidence="1">
    <location>
        <position position="1"/>
    </location>
</feature>
<sequence length="235" mass="26832">CSRKQCGVIPMSRECVCCRECQPGVETQLEGCATKHADFAQIWALQGTGLYPLPSKPNKHCGLNFRLGSPFLSGVGALVPGPAGYRSLRHTKINSRCTSTEDRRSQEEEKIYKETEKIYKMFEHLAEQTNLYCVQKSGKSTKTDIDEMEQFVRIFLMTGLIPFPQYHFYWSHAVHLINMDSASTPRPEPPETQGANASTFLQEGRPHRSQQLPDRFKDYFVNLYDDSPMLKKLME</sequence>
<dbReference type="EMBL" id="JABSTQ010009543">
    <property type="protein sequence ID" value="KAG0428288.1"/>
    <property type="molecule type" value="Genomic_DNA"/>
</dbReference>
<proteinExistence type="predicted"/>
<organism evidence="1 2">
    <name type="scientific">Ixodes persulcatus</name>
    <name type="common">Taiga tick</name>
    <dbReference type="NCBI Taxonomy" id="34615"/>
    <lineage>
        <taxon>Eukaryota</taxon>
        <taxon>Metazoa</taxon>
        <taxon>Ecdysozoa</taxon>
        <taxon>Arthropoda</taxon>
        <taxon>Chelicerata</taxon>
        <taxon>Arachnida</taxon>
        <taxon>Acari</taxon>
        <taxon>Parasitiformes</taxon>
        <taxon>Ixodida</taxon>
        <taxon>Ixodoidea</taxon>
        <taxon>Ixodidae</taxon>
        <taxon>Ixodinae</taxon>
        <taxon>Ixodes</taxon>
    </lineage>
</organism>
<gene>
    <name evidence="1" type="ORF">HPB47_024713</name>
</gene>
<reference evidence="1 2" key="1">
    <citation type="journal article" date="2020" name="Cell">
        <title>Large-Scale Comparative Analyses of Tick Genomes Elucidate Their Genetic Diversity and Vector Capacities.</title>
        <authorList>
            <consortium name="Tick Genome and Microbiome Consortium (TIGMIC)"/>
            <person name="Jia N."/>
            <person name="Wang J."/>
            <person name="Shi W."/>
            <person name="Du L."/>
            <person name="Sun Y."/>
            <person name="Zhan W."/>
            <person name="Jiang J.F."/>
            <person name="Wang Q."/>
            <person name="Zhang B."/>
            <person name="Ji P."/>
            <person name="Bell-Sakyi L."/>
            <person name="Cui X.M."/>
            <person name="Yuan T.T."/>
            <person name="Jiang B.G."/>
            <person name="Yang W.F."/>
            <person name="Lam T.T."/>
            <person name="Chang Q.C."/>
            <person name="Ding S.J."/>
            <person name="Wang X.J."/>
            <person name="Zhu J.G."/>
            <person name="Ruan X.D."/>
            <person name="Zhao L."/>
            <person name="Wei J.T."/>
            <person name="Ye R.Z."/>
            <person name="Que T.C."/>
            <person name="Du C.H."/>
            <person name="Zhou Y.H."/>
            <person name="Cheng J.X."/>
            <person name="Dai P.F."/>
            <person name="Guo W.B."/>
            <person name="Han X.H."/>
            <person name="Huang E.J."/>
            <person name="Li L.F."/>
            <person name="Wei W."/>
            <person name="Gao Y.C."/>
            <person name="Liu J.Z."/>
            <person name="Shao H.Z."/>
            <person name="Wang X."/>
            <person name="Wang C.C."/>
            <person name="Yang T.C."/>
            <person name="Huo Q.B."/>
            <person name="Li W."/>
            <person name="Chen H.Y."/>
            <person name="Chen S.E."/>
            <person name="Zhou L.G."/>
            <person name="Ni X.B."/>
            <person name="Tian J.H."/>
            <person name="Sheng Y."/>
            <person name="Liu T."/>
            <person name="Pan Y.S."/>
            <person name="Xia L.Y."/>
            <person name="Li J."/>
            <person name="Zhao F."/>
            <person name="Cao W.C."/>
        </authorList>
    </citation>
    <scope>NUCLEOTIDE SEQUENCE [LARGE SCALE GENOMIC DNA]</scope>
    <source>
        <strain evidence="1">Iper-2018</strain>
    </source>
</reference>
<accession>A0AC60Q6B2</accession>
<comment type="caution">
    <text evidence="1">The sequence shown here is derived from an EMBL/GenBank/DDBJ whole genome shotgun (WGS) entry which is preliminary data.</text>
</comment>
<evidence type="ECO:0000313" key="2">
    <source>
        <dbReference type="Proteomes" id="UP000805193"/>
    </source>
</evidence>
<name>A0AC60Q6B2_IXOPE</name>